<feature type="transmembrane region" description="Helical" evidence="4">
    <location>
        <begin position="272"/>
        <end position="295"/>
    </location>
</feature>
<feature type="compositionally biased region" description="Low complexity" evidence="3">
    <location>
        <begin position="387"/>
        <end position="397"/>
    </location>
</feature>
<dbReference type="GO" id="GO:0005524">
    <property type="term" value="F:ATP binding"/>
    <property type="evidence" value="ECO:0007669"/>
    <property type="project" value="InterPro"/>
</dbReference>
<keyword evidence="2" id="KW-0677">Repeat</keyword>
<feature type="compositionally biased region" description="Low complexity" evidence="3">
    <location>
        <begin position="626"/>
        <end position="638"/>
    </location>
</feature>
<comment type="caution">
    <text evidence="6">The sequence shown here is derived from an EMBL/GenBank/DDBJ whole genome shotgun (WGS) entry which is preliminary data.</text>
</comment>
<evidence type="ECO:0000313" key="6">
    <source>
        <dbReference type="EMBL" id="KAF9586240.1"/>
    </source>
</evidence>
<dbReference type="AlphaFoldDB" id="A0A9P6KIW6"/>
<dbReference type="SMART" id="SM00220">
    <property type="entry name" value="S_TKc"/>
    <property type="match status" value="1"/>
</dbReference>
<dbReference type="PANTHER" id="PTHR46093">
    <property type="entry name" value="ACYL-COA-BINDING DOMAIN-CONTAINING PROTEIN 5"/>
    <property type="match status" value="1"/>
</dbReference>
<dbReference type="SUPFAM" id="SSF56112">
    <property type="entry name" value="Protein kinase-like (PK-like)"/>
    <property type="match status" value="1"/>
</dbReference>
<dbReference type="SUPFAM" id="SSF117281">
    <property type="entry name" value="Kelch motif"/>
    <property type="match status" value="1"/>
</dbReference>
<gene>
    <name evidence="6" type="ORF">BGW38_008222</name>
</gene>
<reference evidence="6" key="1">
    <citation type="journal article" date="2020" name="Fungal Divers.">
        <title>Resolving the Mortierellaceae phylogeny through synthesis of multi-gene phylogenetics and phylogenomics.</title>
        <authorList>
            <person name="Vandepol N."/>
            <person name="Liber J."/>
            <person name="Desiro A."/>
            <person name="Na H."/>
            <person name="Kennedy M."/>
            <person name="Barry K."/>
            <person name="Grigoriev I.V."/>
            <person name="Miller A.N."/>
            <person name="O'Donnell K."/>
            <person name="Stajich J.E."/>
            <person name="Bonito G."/>
        </authorList>
    </citation>
    <scope>NUCLEOTIDE SEQUENCE</scope>
    <source>
        <strain evidence="6">KOD1015</strain>
    </source>
</reference>
<dbReference type="InterPro" id="IPR000719">
    <property type="entry name" value="Prot_kinase_dom"/>
</dbReference>
<evidence type="ECO:0000256" key="4">
    <source>
        <dbReference type="SAM" id="Phobius"/>
    </source>
</evidence>
<evidence type="ECO:0000256" key="3">
    <source>
        <dbReference type="SAM" id="MobiDB-lite"/>
    </source>
</evidence>
<accession>A0A9P6KIW6</accession>
<feature type="region of interest" description="Disordered" evidence="3">
    <location>
        <begin position="475"/>
        <end position="537"/>
    </location>
</feature>
<feature type="compositionally biased region" description="Polar residues" evidence="3">
    <location>
        <begin position="984"/>
        <end position="1022"/>
    </location>
</feature>
<dbReference type="InterPro" id="IPR011009">
    <property type="entry name" value="Kinase-like_dom_sf"/>
</dbReference>
<proteinExistence type="predicted"/>
<evidence type="ECO:0000313" key="7">
    <source>
        <dbReference type="Proteomes" id="UP000780801"/>
    </source>
</evidence>
<dbReference type="Pfam" id="PF24681">
    <property type="entry name" value="Kelch_KLHDC2_KLHL20_DRC7"/>
    <property type="match status" value="1"/>
</dbReference>
<dbReference type="InterPro" id="IPR015915">
    <property type="entry name" value="Kelch-typ_b-propeller"/>
</dbReference>
<keyword evidence="4" id="KW-0812">Transmembrane</keyword>
<keyword evidence="1" id="KW-0880">Kelch repeat</keyword>
<dbReference type="PANTHER" id="PTHR46093:SF18">
    <property type="entry name" value="FIBRONECTIN TYPE-III DOMAIN-CONTAINING PROTEIN"/>
    <property type="match status" value="1"/>
</dbReference>
<dbReference type="Gene3D" id="2.120.10.80">
    <property type="entry name" value="Kelch-type beta propeller"/>
    <property type="match status" value="1"/>
</dbReference>
<evidence type="ECO:0000259" key="5">
    <source>
        <dbReference type="PROSITE" id="PS50011"/>
    </source>
</evidence>
<feature type="region of interest" description="Disordered" evidence="3">
    <location>
        <begin position="976"/>
        <end position="1022"/>
    </location>
</feature>
<organism evidence="6 7">
    <name type="scientific">Lunasporangiospora selenospora</name>
    <dbReference type="NCBI Taxonomy" id="979761"/>
    <lineage>
        <taxon>Eukaryota</taxon>
        <taxon>Fungi</taxon>
        <taxon>Fungi incertae sedis</taxon>
        <taxon>Mucoromycota</taxon>
        <taxon>Mortierellomycotina</taxon>
        <taxon>Mortierellomycetes</taxon>
        <taxon>Mortierellales</taxon>
        <taxon>Mortierellaceae</taxon>
        <taxon>Lunasporangiospora</taxon>
    </lineage>
</organism>
<dbReference type="Pfam" id="PF00069">
    <property type="entry name" value="Pkinase"/>
    <property type="match status" value="1"/>
</dbReference>
<dbReference type="Gene3D" id="1.10.510.10">
    <property type="entry name" value="Transferase(Phosphotransferase) domain 1"/>
    <property type="match status" value="1"/>
</dbReference>
<feature type="region of interest" description="Disordered" evidence="3">
    <location>
        <begin position="346"/>
        <end position="418"/>
    </location>
</feature>
<dbReference type="GO" id="GO:0004672">
    <property type="term" value="F:protein kinase activity"/>
    <property type="evidence" value="ECO:0007669"/>
    <property type="project" value="InterPro"/>
</dbReference>
<protein>
    <recommendedName>
        <fullName evidence="5">Protein kinase domain-containing protein</fullName>
    </recommendedName>
</protein>
<dbReference type="EMBL" id="JAABOA010000056">
    <property type="protein sequence ID" value="KAF9586240.1"/>
    <property type="molecule type" value="Genomic_DNA"/>
</dbReference>
<name>A0A9P6KIW6_9FUNG</name>
<evidence type="ECO:0000256" key="2">
    <source>
        <dbReference type="ARBA" id="ARBA00022737"/>
    </source>
</evidence>
<keyword evidence="4" id="KW-1133">Transmembrane helix</keyword>
<dbReference type="OrthoDB" id="45365at2759"/>
<feature type="region of interest" description="Disordered" evidence="3">
    <location>
        <begin position="306"/>
        <end position="325"/>
    </location>
</feature>
<dbReference type="Proteomes" id="UP000780801">
    <property type="component" value="Unassembled WGS sequence"/>
</dbReference>
<feature type="region of interest" description="Disordered" evidence="3">
    <location>
        <begin position="598"/>
        <end position="638"/>
    </location>
</feature>
<evidence type="ECO:0000256" key="1">
    <source>
        <dbReference type="ARBA" id="ARBA00022441"/>
    </source>
</evidence>
<keyword evidence="7" id="KW-1185">Reference proteome</keyword>
<feature type="domain" description="Protein kinase" evidence="5">
    <location>
        <begin position="658"/>
        <end position="972"/>
    </location>
</feature>
<keyword evidence="4" id="KW-0472">Membrane</keyword>
<feature type="compositionally biased region" description="Low complexity" evidence="3">
    <location>
        <begin position="525"/>
        <end position="537"/>
    </location>
</feature>
<dbReference type="PROSITE" id="PS50011">
    <property type="entry name" value="PROTEIN_KINASE_DOM"/>
    <property type="match status" value="1"/>
</dbReference>
<sequence>MLSLVSNNSGTGLANNLLMLDTYFWVWSVPNSPNAAVAPQMRLGAAIGVSDSVLFIHGGVGVDSKGLATSAVLNDLTKLDESTFQWTSIANGPTLMFHTMCKLTGLNRMVIFGGSDQNTQSYNTVHSFDLTLETWSLAVPVSPGVGGSIPSARKGHTAICFNNTMIVYGGGPEGPLDDDVWVLDASKTPWVWNRMTTNKQMGPGPRTGHSALLNGTNMLVWGGYGTPIQGDTNIYILDTKEWQWSSSKETPVTPALPVPDTPAPAPERKNNLPLTIGVISGSVALIVAFVGFLLLRRRSARRNALHEKSIQGAEAGSNTSTHLAEREQQLSRDIIMDDKLVYYNNGDRDSGSSLGKRSQAALRRSTPSSGYPMQSIAALTRTTPDQSSSRAESSQSSGRYPHQYYNSSRKETDSNRMTAAAAARVGSISSDPFYPSYLAEDDEEDADRWTFASSLSFDQRDSHNSMPTLRYIPTRVHGPGSAQRSLGHSTGSLGGGSSQRMQMVIHPHGGTRGSRRDPSNMSTFSNNGSSIGPGSISLTTATSTELLNRDGSTSPRDNTLFNSVSPLDRVTIMCAGIDPNRASEDDALQLGYQSRSIQLHKRKSDPQDYSQHPAKGLSDLSRKDTTSTSTTKSSTSYTTLENPALMTLVQNLPARYKLSKSPCPIHGETNDILFAIDSDTQQPIVVKSFAKKEAWERECRMLRRLRGPYVVEMKHVATLVLSETDDPNKPAKLRLTILERLDETLAQMLKNARKAKKVALQEQAQPNENLNLAGAGLFRSGPALDVGYIKDIAKGVLRCLIWCHSKRIVYCDLKPSNVMHNRDDPRPQWKLIDLESSRVANEECIGIGTVRYCPPEVARGTTVDKQASSGVTASYSIDLWAFGCLLYELFATRPLFPLSLSDDTVLHFLAHPSTDTPSLANGLRWNGSRELEIPHFEEAVPDEHARTLIRMLLHPDPLRRATLNQILASQYLSGSGESKVVPQRSPQTSPIRGNAPQESQPNNRLPSSPQYSHPLRSPQTIPTDTLLKEHPCLLIPLPNLAETQWLDPSTWTLTSFKIYYLCQHPAANLDSSISRLSVDIQSHMSNSSGQNHGHDHDPSTVGHFVEQPGYVIERPQEMFKQLSPLLLLSLDLQISRMMDQAQCPPGFEALVEFEYDGERDLGTLGLNAVSEETLSSDHKVELDVSGKEESHSANAAGGGIVRGFAGYCQWIRSRIYQLGSKENIDQSIRDLEAFTKSVDPGYNATGLQLFVGGSNQRILICSTHAGLPEYSNWKR</sequence>
<feature type="non-terminal residue" evidence="6">
    <location>
        <position position="1275"/>
    </location>
</feature>